<proteinExistence type="predicted"/>
<dbReference type="InterPro" id="IPR009075">
    <property type="entry name" value="AcylCo_DH/oxidase_C"/>
</dbReference>
<reference evidence="4" key="1">
    <citation type="journal article" date="2019" name="Int. J. Syst. Evol. Microbiol.">
        <title>The Global Catalogue of Microorganisms (GCM) 10K type strain sequencing project: providing services to taxonomists for standard genome sequencing and annotation.</title>
        <authorList>
            <consortium name="The Broad Institute Genomics Platform"/>
            <consortium name="The Broad Institute Genome Sequencing Center for Infectious Disease"/>
            <person name="Wu L."/>
            <person name="Ma J."/>
        </authorList>
    </citation>
    <scope>NUCLEOTIDE SEQUENCE [LARGE SCALE GENOMIC DNA]</scope>
    <source>
        <strain evidence="4">CGMCC 1.10759</strain>
    </source>
</reference>
<evidence type="ECO:0000259" key="2">
    <source>
        <dbReference type="Pfam" id="PF00441"/>
    </source>
</evidence>
<dbReference type="Gene3D" id="1.20.140.10">
    <property type="entry name" value="Butyryl-CoA Dehydrogenase, subunit A, domain 3"/>
    <property type="match status" value="1"/>
</dbReference>
<protein>
    <submittedName>
        <fullName evidence="3">Acyl-CoA dehydrogenase family protein</fullName>
    </submittedName>
</protein>
<gene>
    <name evidence="3" type="ORF">ACFPN2_36050</name>
</gene>
<dbReference type="RefSeq" id="WP_380605787.1">
    <property type="nucleotide sequence ID" value="NZ_JBHSDU010000015.1"/>
</dbReference>
<evidence type="ECO:0000313" key="4">
    <source>
        <dbReference type="Proteomes" id="UP001595904"/>
    </source>
</evidence>
<dbReference type="SUPFAM" id="SSF47203">
    <property type="entry name" value="Acyl-CoA dehydrogenase C-terminal domain-like"/>
    <property type="match status" value="1"/>
</dbReference>
<dbReference type="Pfam" id="PF00441">
    <property type="entry name" value="Acyl-CoA_dh_1"/>
    <property type="match status" value="1"/>
</dbReference>
<keyword evidence="4" id="KW-1185">Reference proteome</keyword>
<comment type="caution">
    <text evidence="3">The sequence shown here is derived from an EMBL/GenBank/DDBJ whole genome shotgun (WGS) entry which is preliminary data.</text>
</comment>
<dbReference type="InterPro" id="IPR036250">
    <property type="entry name" value="AcylCo_DH-like_C"/>
</dbReference>
<keyword evidence="1" id="KW-0285">Flavoprotein</keyword>
<feature type="domain" description="Acyl-CoA dehydrogenase/oxidase C-terminal" evidence="2">
    <location>
        <begin position="171"/>
        <end position="268"/>
    </location>
</feature>
<organism evidence="3 4">
    <name type="scientific">Steroidobacter flavus</name>
    <dbReference type="NCBI Taxonomy" id="1842136"/>
    <lineage>
        <taxon>Bacteria</taxon>
        <taxon>Pseudomonadati</taxon>
        <taxon>Pseudomonadota</taxon>
        <taxon>Gammaproteobacteria</taxon>
        <taxon>Steroidobacterales</taxon>
        <taxon>Steroidobacteraceae</taxon>
        <taxon>Steroidobacter</taxon>
    </lineage>
</organism>
<dbReference type="Proteomes" id="UP001595904">
    <property type="component" value="Unassembled WGS sequence"/>
</dbReference>
<dbReference type="EMBL" id="JBHSDU010000015">
    <property type="protein sequence ID" value="MFC4314536.1"/>
    <property type="molecule type" value="Genomic_DNA"/>
</dbReference>
<accession>A0ABV8T3N9</accession>
<evidence type="ECO:0000256" key="1">
    <source>
        <dbReference type="ARBA" id="ARBA00022630"/>
    </source>
</evidence>
<evidence type="ECO:0000313" key="3">
    <source>
        <dbReference type="EMBL" id="MFC4314536.1"/>
    </source>
</evidence>
<name>A0ABV8T3N9_9GAMM</name>
<sequence>MEAESRYHPGADVLALVASLEDIGMVGMGVSGARCGSGFGAAEEALIVVGLGRRLAAPALLATIGALHARIDLNERRVAAAYRRGERIVIVEDPLADLVLVRDRDFAALYELKDPSASVDHHLWLAHLRSTTNLGEPLARFDSAQQLRLRLIDAAALAGIAEATLDMSVARVGSFETVRQHCTNMAIAARCARDQVSFAAVAIDEEREDAALQVDSALFVAGSAALENAAKNVQIHGGAPVGAQPDPQLYLERAQLLVAIAGGLDATDRRVANTKVSD</sequence>